<dbReference type="InterPro" id="IPR035906">
    <property type="entry name" value="MetI-like_sf"/>
</dbReference>
<feature type="region of interest" description="Disordered" evidence="8">
    <location>
        <begin position="1"/>
        <end position="32"/>
    </location>
</feature>
<dbReference type="Proteomes" id="UP000000851">
    <property type="component" value="Chromosome"/>
</dbReference>
<evidence type="ECO:0000256" key="3">
    <source>
        <dbReference type="ARBA" id="ARBA00022475"/>
    </source>
</evidence>
<evidence type="ECO:0000259" key="9">
    <source>
        <dbReference type="PROSITE" id="PS50928"/>
    </source>
</evidence>
<keyword evidence="5 7" id="KW-1133">Transmembrane helix</keyword>
<evidence type="ECO:0000256" key="8">
    <source>
        <dbReference type="SAM" id="MobiDB-lite"/>
    </source>
</evidence>
<dbReference type="SUPFAM" id="SSF161098">
    <property type="entry name" value="MetI-like"/>
    <property type="match status" value="1"/>
</dbReference>
<dbReference type="CDD" id="cd06261">
    <property type="entry name" value="TM_PBP2"/>
    <property type="match status" value="1"/>
</dbReference>
<comment type="similarity">
    <text evidence="7">Belongs to the binding-protein-dependent transport system permease family.</text>
</comment>
<evidence type="ECO:0000313" key="11">
    <source>
        <dbReference type="Proteomes" id="UP000000851"/>
    </source>
</evidence>
<keyword evidence="11" id="KW-1185">Reference proteome</keyword>
<dbReference type="PANTHER" id="PTHR43005">
    <property type="entry name" value="BLR7065 PROTEIN"/>
    <property type="match status" value="1"/>
</dbReference>
<dbReference type="KEGG" id="cai:Caci_2623"/>
<dbReference type="eggNOG" id="COG1175">
    <property type="taxonomic scope" value="Bacteria"/>
</dbReference>
<feature type="transmembrane region" description="Helical" evidence="7">
    <location>
        <begin position="137"/>
        <end position="158"/>
    </location>
</feature>
<keyword evidence="6 7" id="KW-0472">Membrane</keyword>
<feature type="transmembrane region" description="Helical" evidence="7">
    <location>
        <begin position="108"/>
        <end position="130"/>
    </location>
</feature>
<protein>
    <submittedName>
        <fullName evidence="10">Binding-protein-dependent transport systems inner membrane component</fullName>
    </submittedName>
</protein>
<evidence type="ECO:0000256" key="2">
    <source>
        <dbReference type="ARBA" id="ARBA00022448"/>
    </source>
</evidence>
<evidence type="ECO:0000256" key="7">
    <source>
        <dbReference type="RuleBase" id="RU363032"/>
    </source>
</evidence>
<sequence length="330" mass="35600" precursor="true">MATTEIRNAERSLGPPMSGRAGGAGGTGRTRRWRVRGPLSQGRLAALLLLPSAIVVFGIIVYPVGRTVLISFFDVDSAVPAATPFVGLANYTDILGNAQFWATMGRTLYFTVASTGLELVLGMGLALLLNAPLKLRWLFRAVVVLPWALPTVVNGAMWRGVLNAQYGALNALLTQLHIIPHYNQWLGTPASALNMLVLADVWKTTPLVAFFLLTGLQSIPKEIYESVKVDGAGAIRSFCSITLPLLIPSISVVLILRTIDAFKVFDLVYVLTGGGPANGTQTIAYFTYVQAFSDQRFGYGSALADVIVVAILLLSAVYLRALRRNEMSLM</sequence>
<dbReference type="HOGENOM" id="CLU_016047_0_3_11"/>
<evidence type="ECO:0000256" key="4">
    <source>
        <dbReference type="ARBA" id="ARBA00022692"/>
    </source>
</evidence>
<keyword evidence="4 7" id="KW-0812">Transmembrane</keyword>
<dbReference type="GO" id="GO:0055085">
    <property type="term" value="P:transmembrane transport"/>
    <property type="evidence" value="ECO:0007669"/>
    <property type="project" value="InterPro"/>
</dbReference>
<proteinExistence type="inferred from homology"/>
<feature type="transmembrane region" description="Helical" evidence="7">
    <location>
        <begin position="234"/>
        <end position="256"/>
    </location>
</feature>
<feature type="transmembrane region" description="Helical" evidence="7">
    <location>
        <begin position="44"/>
        <end position="64"/>
    </location>
</feature>
<accession>C7PZ83</accession>
<dbReference type="PANTHER" id="PTHR43005:SF1">
    <property type="entry name" value="SPERMIDINE_PUTRESCINE TRANSPORT SYSTEM PERMEASE PROTEIN"/>
    <property type="match status" value="1"/>
</dbReference>
<dbReference type="FunCoup" id="C7PZ83">
    <property type="interactions" value="48"/>
</dbReference>
<dbReference type="RefSeq" id="WP_012786833.1">
    <property type="nucleotide sequence ID" value="NC_013131.1"/>
</dbReference>
<keyword evidence="2 7" id="KW-0813">Transport</keyword>
<dbReference type="STRING" id="479433.Caci_2623"/>
<dbReference type="InterPro" id="IPR000515">
    <property type="entry name" value="MetI-like"/>
</dbReference>
<dbReference type="Pfam" id="PF00528">
    <property type="entry name" value="BPD_transp_1"/>
    <property type="match status" value="1"/>
</dbReference>
<comment type="subcellular location">
    <subcellularLocation>
        <location evidence="1 7">Cell membrane</location>
        <topology evidence="1 7">Multi-pass membrane protein</topology>
    </subcellularLocation>
</comment>
<keyword evidence="3" id="KW-1003">Cell membrane</keyword>
<dbReference type="InParanoid" id="C7PZ83"/>
<reference evidence="10 11" key="1">
    <citation type="journal article" date="2009" name="Stand. Genomic Sci.">
        <title>Complete genome sequence of Catenulispora acidiphila type strain (ID 139908).</title>
        <authorList>
            <person name="Copeland A."/>
            <person name="Lapidus A."/>
            <person name="Glavina Del Rio T."/>
            <person name="Nolan M."/>
            <person name="Lucas S."/>
            <person name="Chen F."/>
            <person name="Tice H."/>
            <person name="Cheng J.F."/>
            <person name="Bruce D."/>
            <person name="Goodwin L."/>
            <person name="Pitluck S."/>
            <person name="Mikhailova N."/>
            <person name="Pati A."/>
            <person name="Ivanova N."/>
            <person name="Mavromatis K."/>
            <person name="Chen A."/>
            <person name="Palaniappan K."/>
            <person name="Chain P."/>
            <person name="Land M."/>
            <person name="Hauser L."/>
            <person name="Chang Y.J."/>
            <person name="Jeffries C.D."/>
            <person name="Chertkov O."/>
            <person name="Brettin T."/>
            <person name="Detter J.C."/>
            <person name="Han C."/>
            <person name="Ali Z."/>
            <person name="Tindall B.J."/>
            <person name="Goker M."/>
            <person name="Bristow J."/>
            <person name="Eisen J.A."/>
            <person name="Markowitz V."/>
            <person name="Hugenholtz P."/>
            <person name="Kyrpides N.C."/>
            <person name="Klenk H.P."/>
        </authorList>
    </citation>
    <scope>NUCLEOTIDE SEQUENCE [LARGE SCALE GENOMIC DNA]</scope>
    <source>
        <strain evidence="11">DSM 44928 / JCM 14897 / NBRC 102108 / NRRL B-24433 / ID139908</strain>
    </source>
</reference>
<organism evidence="10 11">
    <name type="scientific">Catenulispora acidiphila (strain DSM 44928 / JCM 14897 / NBRC 102108 / NRRL B-24433 / ID139908)</name>
    <dbReference type="NCBI Taxonomy" id="479433"/>
    <lineage>
        <taxon>Bacteria</taxon>
        <taxon>Bacillati</taxon>
        <taxon>Actinomycetota</taxon>
        <taxon>Actinomycetes</taxon>
        <taxon>Catenulisporales</taxon>
        <taxon>Catenulisporaceae</taxon>
        <taxon>Catenulispora</taxon>
    </lineage>
</organism>
<dbReference type="EMBL" id="CP001700">
    <property type="protein sequence ID" value="ACU71540.1"/>
    <property type="molecule type" value="Genomic_DNA"/>
</dbReference>
<dbReference type="GO" id="GO:0005886">
    <property type="term" value="C:plasma membrane"/>
    <property type="evidence" value="ECO:0007669"/>
    <property type="project" value="UniProtKB-SubCell"/>
</dbReference>
<feature type="domain" description="ABC transmembrane type-1" evidence="9">
    <location>
        <begin position="104"/>
        <end position="318"/>
    </location>
</feature>
<feature type="transmembrane region" description="Helical" evidence="7">
    <location>
        <begin position="297"/>
        <end position="319"/>
    </location>
</feature>
<gene>
    <name evidence="10" type="ordered locus">Caci_2623</name>
</gene>
<evidence type="ECO:0000256" key="5">
    <source>
        <dbReference type="ARBA" id="ARBA00022989"/>
    </source>
</evidence>
<evidence type="ECO:0000256" key="1">
    <source>
        <dbReference type="ARBA" id="ARBA00004651"/>
    </source>
</evidence>
<evidence type="ECO:0000313" key="10">
    <source>
        <dbReference type="EMBL" id="ACU71540.1"/>
    </source>
</evidence>
<evidence type="ECO:0000256" key="6">
    <source>
        <dbReference type="ARBA" id="ARBA00023136"/>
    </source>
</evidence>
<dbReference type="AlphaFoldDB" id="C7PZ83"/>
<name>C7PZ83_CATAD</name>
<dbReference type="PROSITE" id="PS50928">
    <property type="entry name" value="ABC_TM1"/>
    <property type="match status" value="1"/>
</dbReference>
<dbReference type="Gene3D" id="1.10.3720.10">
    <property type="entry name" value="MetI-like"/>
    <property type="match status" value="1"/>
</dbReference>